<gene>
    <name evidence="2" type="ORF">JZO67_004980</name>
</gene>
<protein>
    <recommendedName>
        <fullName evidence="1">Gfo/Idh/MocA-like oxidoreductase N-terminal domain-containing protein</fullName>
    </recommendedName>
</protein>
<dbReference type="PANTHER" id="PTHR43377">
    <property type="entry name" value="BILIVERDIN REDUCTASE A"/>
    <property type="match status" value="1"/>
</dbReference>
<organism evidence="2 3">
    <name type="scientific">Candidatus Enterococcus ferrettii</name>
    <dbReference type="NCBI Taxonomy" id="2815324"/>
    <lineage>
        <taxon>Bacteria</taxon>
        <taxon>Bacillati</taxon>
        <taxon>Bacillota</taxon>
        <taxon>Bacilli</taxon>
        <taxon>Lactobacillales</taxon>
        <taxon>Enterococcaceae</taxon>
        <taxon>Enterococcus</taxon>
    </lineage>
</organism>
<dbReference type="EMBL" id="JAFREL020000007">
    <property type="protein sequence ID" value="MEO1772997.1"/>
    <property type="molecule type" value="Genomic_DNA"/>
</dbReference>
<evidence type="ECO:0000313" key="3">
    <source>
        <dbReference type="Proteomes" id="UP000664357"/>
    </source>
</evidence>
<evidence type="ECO:0000313" key="2">
    <source>
        <dbReference type="EMBL" id="MEO1772997.1"/>
    </source>
</evidence>
<sequence>MRIGIIGLGSMGKRRLRLIQDNFSEKIVCGIDTNLSRRQEVNAEYNITVFENLEEAKEKFDIDSVFVCTSPATHETIIIQALNLDCHVFTEINLMNSYYEKITDLSKKLKKVLYLSSTFLKREEINYIKARLKNKNNYIYRYHVGQYLPDWHPWENYQDFFVSNKLTNGCRELLAIEFPWITETFSDIEKVESYSRSISNLQLDFPDTYSLLLRHSNGVIGTITVDIVSRTAKRDLTIISEEDQIEWGGNPNNLLAWDMNSSTMKKIELYKEIQHDDNYSHTIIEDAYLEEIREFFDVVSGDTISEYTFEKDDKIINLINQIEGLA</sequence>
<dbReference type="Gene3D" id="3.40.50.720">
    <property type="entry name" value="NAD(P)-binding Rossmann-like Domain"/>
    <property type="match status" value="1"/>
</dbReference>
<dbReference type="InterPro" id="IPR051450">
    <property type="entry name" value="Gfo/Idh/MocA_Oxidoreductases"/>
</dbReference>
<evidence type="ECO:0000259" key="1">
    <source>
        <dbReference type="Pfam" id="PF01408"/>
    </source>
</evidence>
<dbReference type="SUPFAM" id="SSF55347">
    <property type="entry name" value="Glyceraldehyde-3-phosphate dehydrogenase-like, C-terminal domain"/>
    <property type="match status" value="1"/>
</dbReference>
<dbReference type="Pfam" id="PF01408">
    <property type="entry name" value="GFO_IDH_MocA"/>
    <property type="match status" value="1"/>
</dbReference>
<proteinExistence type="predicted"/>
<dbReference type="SUPFAM" id="SSF51735">
    <property type="entry name" value="NAD(P)-binding Rossmann-fold domains"/>
    <property type="match status" value="1"/>
</dbReference>
<dbReference type="InterPro" id="IPR036291">
    <property type="entry name" value="NAD(P)-bd_dom_sf"/>
</dbReference>
<reference evidence="2 3" key="2">
    <citation type="submission" date="2024-02" db="EMBL/GenBank/DDBJ databases">
        <title>The Genome Sequence of Enterococcus sp. DIV0159.</title>
        <authorList>
            <person name="Earl A."/>
            <person name="Manson A."/>
            <person name="Gilmore M."/>
            <person name="Sanders J."/>
            <person name="Shea T."/>
            <person name="Howe W."/>
            <person name="Livny J."/>
            <person name="Cuomo C."/>
            <person name="Neafsey D."/>
            <person name="Birren B."/>
        </authorList>
    </citation>
    <scope>NUCLEOTIDE SEQUENCE [LARGE SCALE GENOMIC DNA]</scope>
    <source>
        <strain evidence="2 3">665A</strain>
    </source>
</reference>
<dbReference type="PANTHER" id="PTHR43377:SF1">
    <property type="entry name" value="BILIVERDIN REDUCTASE A"/>
    <property type="match status" value="1"/>
</dbReference>
<feature type="domain" description="Gfo/Idh/MocA-like oxidoreductase N-terminal" evidence="1">
    <location>
        <begin position="1"/>
        <end position="91"/>
    </location>
</feature>
<accession>A0ABV0EWE8</accession>
<name>A0ABV0EWE8_9ENTE</name>
<comment type="caution">
    <text evidence="2">The sequence shown here is derived from an EMBL/GenBank/DDBJ whole genome shotgun (WGS) entry which is preliminary data.</text>
</comment>
<dbReference type="Gene3D" id="3.30.360.10">
    <property type="entry name" value="Dihydrodipicolinate Reductase, domain 2"/>
    <property type="match status" value="1"/>
</dbReference>
<keyword evidence="3" id="KW-1185">Reference proteome</keyword>
<dbReference type="Proteomes" id="UP000664357">
    <property type="component" value="Unassembled WGS sequence"/>
</dbReference>
<dbReference type="InterPro" id="IPR000683">
    <property type="entry name" value="Gfo/Idh/MocA-like_OxRdtase_N"/>
</dbReference>
<dbReference type="RefSeq" id="WP_207705079.1">
    <property type="nucleotide sequence ID" value="NZ_JAFREL020000007.1"/>
</dbReference>
<reference evidence="2 3" key="1">
    <citation type="submission" date="2021-03" db="EMBL/GenBank/DDBJ databases">
        <authorList>
            <person name="Gilmore M.S."/>
            <person name="Schwartzman J."/>
            <person name="Van Tyne D."/>
            <person name="Martin M."/>
            <person name="Earl A.M."/>
            <person name="Manson A.L."/>
            <person name="Straub T."/>
            <person name="Salamzade R."/>
            <person name="Saavedra J."/>
            <person name="Lebreton F."/>
            <person name="Prichula J."/>
            <person name="Schaufler K."/>
            <person name="Gaca A."/>
            <person name="Sgardioli B."/>
            <person name="Wagenaar J."/>
            <person name="Strong T."/>
        </authorList>
    </citation>
    <scope>NUCLEOTIDE SEQUENCE [LARGE SCALE GENOMIC DNA]</scope>
    <source>
        <strain evidence="2 3">665A</strain>
    </source>
</reference>